<reference evidence="3 4" key="1">
    <citation type="journal article" date="2018" name="Environ. Microbiol.">
        <title>Novel energy conservation strategies and behaviour of Pelotomaculum schinkii driving syntrophic propionate catabolism.</title>
        <authorList>
            <person name="Hidalgo-Ahumada C.A.P."/>
            <person name="Nobu M.K."/>
            <person name="Narihiro T."/>
            <person name="Tamaki H."/>
            <person name="Liu W.T."/>
            <person name="Kamagata Y."/>
            <person name="Stams A.J.M."/>
            <person name="Imachi H."/>
            <person name="Sousa D.Z."/>
        </authorList>
    </citation>
    <scope>NUCLEOTIDE SEQUENCE [LARGE SCALE GENOMIC DNA]</scope>
    <source>
        <strain evidence="3 4">HH</strain>
    </source>
</reference>
<proteinExistence type="predicted"/>
<evidence type="ECO:0000313" key="3">
    <source>
        <dbReference type="EMBL" id="TEB06124.1"/>
    </source>
</evidence>
<feature type="domain" description="AMP-dependent synthetase/ligase" evidence="1">
    <location>
        <begin position="9"/>
        <end position="379"/>
    </location>
</feature>
<dbReference type="Gene3D" id="3.30.300.30">
    <property type="match status" value="1"/>
</dbReference>
<dbReference type="Pfam" id="PF13193">
    <property type="entry name" value="AMP-binding_C"/>
    <property type="match status" value="1"/>
</dbReference>
<dbReference type="AlphaFoldDB" id="A0A4Y7RAY3"/>
<keyword evidence="4" id="KW-1185">Reference proteome</keyword>
<dbReference type="GO" id="GO:0004467">
    <property type="term" value="F:long-chain fatty acid-CoA ligase activity"/>
    <property type="evidence" value="ECO:0007669"/>
    <property type="project" value="UniProtKB-EC"/>
</dbReference>
<accession>A0A4Y7RAY3</accession>
<dbReference type="Gene3D" id="3.40.50.12780">
    <property type="entry name" value="N-terminal domain of ligase-like"/>
    <property type="match status" value="1"/>
</dbReference>
<dbReference type="EMBL" id="QFGA01000002">
    <property type="protein sequence ID" value="TEB06124.1"/>
    <property type="molecule type" value="Genomic_DNA"/>
</dbReference>
<protein>
    <submittedName>
        <fullName evidence="3">Long-chain-fatty-acid--CoA ligase</fullName>
        <ecNumber evidence="3">6.2.1.3</ecNumber>
    </submittedName>
</protein>
<dbReference type="PROSITE" id="PS00455">
    <property type="entry name" value="AMP_BINDING"/>
    <property type="match status" value="1"/>
</dbReference>
<keyword evidence="3" id="KW-0436">Ligase</keyword>
<evidence type="ECO:0000259" key="1">
    <source>
        <dbReference type="Pfam" id="PF00501"/>
    </source>
</evidence>
<sequence>MPITEMLCRNARMYPDDTALIEREPAVDKRREITWLEFENSANRLANLLLSRGIGQGDKVVILMMNCLEWLPVYFGILKTGALAVPLNFRFTAEEIRKCVETAHAKALVYGSEFREKINEIRGALSCTESFIFVGEDCPETAENYNELLAQFPAGAPEVKIYDHHEAALYFTSGTTGIPKPILLTHANLVSACITENRHHLQTREDNFLCIPPLYHTGAKMHWFGSLVVGSKAVILRGINPRWIIEAVSEERATIVWLLVPWAQDILDAIESGEINLEEYNLAQWRLMHIGAQPVPPSLIRRWQKYFPGQLYDTNYGLSEATGPGCVHLGIENIHKVGAIGIPGFNWEVMIVDDRDRPVPRGKVGELLVRGPGVMNGYYESPEATGNVLKNGWLHTGDMAWQDEDGFIFLVDRKKDIVIYGGENIFPVEIEDFLQAHDDIKDVAVIGMPHNRLGEIPVAIVETKPGRLLTEAMVIEFCQALPKYKRPLKVFFDKVPRNPTGKIEKPRLRMKYSGKKEAFNLDDCAPNDRKLATG</sequence>
<dbReference type="RefSeq" id="WP_190258731.1">
    <property type="nucleotide sequence ID" value="NZ_QFGA01000002.1"/>
</dbReference>
<dbReference type="Pfam" id="PF00501">
    <property type="entry name" value="AMP-binding"/>
    <property type="match status" value="1"/>
</dbReference>
<organism evidence="3 4">
    <name type="scientific">Pelotomaculum schinkii</name>
    <dbReference type="NCBI Taxonomy" id="78350"/>
    <lineage>
        <taxon>Bacteria</taxon>
        <taxon>Bacillati</taxon>
        <taxon>Bacillota</taxon>
        <taxon>Clostridia</taxon>
        <taxon>Eubacteriales</taxon>
        <taxon>Desulfotomaculaceae</taxon>
        <taxon>Pelotomaculum</taxon>
    </lineage>
</organism>
<gene>
    <name evidence="3" type="primary">lcfB_4</name>
    <name evidence="3" type="ORF">Psch_03166</name>
</gene>
<dbReference type="SUPFAM" id="SSF56801">
    <property type="entry name" value="Acetyl-CoA synthetase-like"/>
    <property type="match status" value="1"/>
</dbReference>
<evidence type="ECO:0000259" key="2">
    <source>
        <dbReference type="Pfam" id="PF13193"/>
    </source>
</evidence>
<dbReference type="InterPro" id="IPR025110">
    <property type="entry name" value="AMP-bd_C"/>
</dbReference>
<dbReference type="EC" id="6.2.1.3" evidence="3"/>
<dbReference type="Proteomes" id="UP000298324">
    <property type="component" value="Unassembled WGS sequence"/>
</dbReference>
<feature type="domain" description="AMP-binding enzyme C-terminal" evidence="2">
    <location>
        <begin position="429"/>
        <end position="502"/>
    </location>
</feature>
<dbReference type="InterPro" id="IPR042099">
    <property type="entry name" value="ANL_N_sf"/>
</dbReference>
<dbReference type="PANTHER" id="PTHR24096">
    <property type="entry name" value="LONG-CHAIN-FATTY-ACID--COA LIGASE"/>
    <property type="match status" value="1"/>
</dbReference>
<dbReference type="InterPro" id="IPR000873">
    <property type="entry name" value="AMP-dep_synth/lig_dom"/>
</dbReference>
<dbReference type="InterPro" id="IPR045851">
    <property type="entry name" value="AMP-bd_C_sf"/>
</dbReference>
<name>A0A4Y7RAY3_9FIRM</name>
<dbReference type="InterPro" id="IPR020845">
    <property type="entry name" value="AMP-binding_CS"/>
</dbReference>
<comment type="caution">
    <text evidence="3">The sequence shown here is derived from an EMBL/GenBank/DDBJ whole genome shotgun (WGS) entry which is preliminary data.</text>
</comment>
<evidence type="ECO:0000313" key="4">
    <source>
        <dbReference type="Proteomes" id="UP000298324"/>
    </source>
</evidence>